<dbReference type="SUPFAM" id="SSF56801">
    <property type="entry name" value="Acetyl-CoA synthetase-like"/>
    <property type="match status" value="2"/>
</dbReference>
<dbReference type="PROSITE" id="PS50075">
    <property type="entry name" value="CARRIER"/>
    <property type="match status" value="1"/>
</dbReference>
<dbReference type="RefSeq" id="WP_371840260.1">
    <property type="nucleotide sequence ID" value="NZ_JBGMEK010000046.1"/>
</dbReference>
<dbReference type="NCBIfam" id="TIGR01733">
    <property type="entry name" value="AA-adenyl-dom"/>
    <property type="match status" value="2"/>
</dbReference>
<dbReference type="InterPro" id="IPR000873">
    <property type="entry name" value="AMP-dep_synth/lig_dom"/>
</dbReference>
<evidence type="ECO:0000313" key="5">
    <source>
        <dbReference type="EMBL" id="MFA0812571.1"/>
    </source>
</evidence>
<name>A0ABV4P368_9GAMM</name>
<dbReference type="Gene3D" id="3.40.50.980">
    <property type="match status" value="4"/>
</dbReference>
<dbReference type="InterPro" id="IPR036736">
    <property type="entry name" value="ACP-like_sf"/>
</dbReference>
<dbReference type="PROSITE" id="PS00012">
    <property type="entry name" value="PHOSPHOPANTETHEINE"/>
    <property type="match status" value="1"/>
</dbReference>
<dbReference type="Pfam" id="PF00550">
    <property type="entry name" value="PP-binding"/>
    <property type="match status" value="1"/>
</dbReference>
<dbReference type="InterPro" id="IPR025110">
    <property type="entry name" value="AMP-bd_C"/>
</dbReference>
<keyword evidence="6" id="KW-1185">Reference proteome</keyword>
<dbReference type="InterPro" id="IPR006162">
    <property type="entry name" value="Ppantetheine_attach_site"/>
</dbReference>
<proteinExistence type="predicted"/>
<dbReference type="Gene3D" id="3.30.300.30">
    <property type="match status" value="1"/>
</dbReference>
<dbReference type="InterPro" id="IPR001242">
    <property type="entry name" value="Condensation_dom"/>
</dbReference>
<dbReference type="PANTHER" id="PTHR45527">
    <property type="entry name" value="NONRIBOSOMAL PEPTIDE SYNTHETASE"/>
    <property type="match status" value="1"/>
</dbReference>
<dbReference type="InterPro" id="IPR045851">
    <property type="entry name" value="AMP-bd_C_sf"/>
</dbReference>
<dbReference type="Pfam" id="PF00501">
    <property type="entry name" value="AMP-binding"/>
    <property type="match status" value="2"/>
</dbReference>
<evidence type="ECO:0000259" key="4">
    <source>
        <dbReference type="PROSITE" id="PS50075"/>
    </source>
</evidence>
<sequence length="1901" mass="208739">MSNSRIEDLLPLSPLQHGFLFHALYDREVQDSYVVQMVFSLRGPLDTSALKAAAQAVLQRHASLRAGFVHHKIKEPVQVIQRSVEVPWRLLDLSGLEPGARLHGLQETIGRDREQRFDLTKAPLLRFALVRVSPVEHYLLFTSHHILLDGWSSPLLLQELFTLYHNGCDVASLPPVTPYRDYMHWLTSRDVEAARTAWRQAFADFSEPSRIAVAVTAPAVPETLRLNLPDSLAAALNGEARRLGATINTMIQAVWGLLLGSLTHRDDVVFGSTVSGRPPELPGVERMVGLFINTIPVRLRLRPEETFEELILRLQAQQSALLDHQHLGLSEIQRITGSGELFDTLVVFENFPVGNGDESTDNETLQVELHSHHGGDTSHYPVGLALIPGRPYQLKLSYRPDVFDRAAIERLGRRYQRLLETLVYQPQQRVAHVQLLDERELTQLCQWNNTTQSVLPTLLPEGLARRAQAAPDATAVVFEGELLSYGELEARANRLAHSLIANGIGPESIVGVALPRSLDLVVALCAVLKAGAAYLPLDIGYPADRIADMIEDASPECILTHGNLAGRLSSRTPLLELDDANFCRRLAQAPAASPTDVTRLCPLRATHPAYVIYTSGSTGKPKGAIISHGAIANRLAWMQAEYELAPDDAVLQKTPVSFDVSVWEVFWPLLQGARLVVARPDGHRDPAYLARLIVSEQITTVHFVASMLEMFVEELDATNCTGLRRIICGGEALSVDLQQRVSAQIDGQLYHSYGPTETAIGVTGWLCGNAETDRVPIGGPIWNTRLYVLDSALRPVPAGVTGELYIAGRSLARGYLKRPALTTERFVADPFGRGERMYRSGDLASWREDGVIIHRGRADQQVKVRGFRIELGEIEAEIARAGFVRNAVLLREDQPGQQQLVAYVVGSCERESLEARLVERLPEYMVPAAIVSLDALPLLPNGKLDRRALPTPGFSPTNTRGPRTPQEETLCKLFAEVLGQQRVGIDDSFFALGGHSLLAIRLISRIRSELDVELPIRALFEAPTVAALVRAFDPVQTRRPALQPMPRPDALPLSFAQRRLWFLHQLEGPSPTYNLPLALRLQGPLDVDALSAALTDLCDRHESLRTIFPPGDSPVQQVLDRAEPKVQLVGCDESELVGALAQAAAHAFDLGSEIPLRVTLFRLGAEDHALMVLLHHIAGDGASLAPLARDLASAYSARLAGKAPDWEPLPVQYADFTLWQQALLGEENDPASLLAHQIDYWRETLADLPEQISLPADRPRPIRASHRGGQHTCLLEADVHRRLCAIAERRGTTLFMVLQGALAGTLTRLGAGTDIAIGSPLAGRTDSALADLVGLFLNTLVLRTDTSGNPHFHELLARVREADLGAYENQDLPFEQLVELLSPARSLSHHPLFQVLMVLQNTESAQFCLPGLDCREVQFGMDVAKFDLSFAFAERTGADGSADGLDIALEYASDLFDAATAERIMRYLVRMLVQIAEDDTIRIGAVELLDGHERQRLLLQYNDTAYPVPVESLAASFAAQVAATPDAVAITDEQGAELSYTELDRRANRLAQVLRQRGAGSECGVGLLLHRSADLVVAILATVKTGAYYVPLHHQYPDERLAQVLAETRAPILVADTSLDGRALVHANVLRLDALDSEHDSDFAQVQRAIYPEQLAYVMFTSGSTGMPKGVAVGQRDIVEFVRDRRFSQEPQVVLLHSPHAFDASTYELWVPLLNGGRVVIAPPGQNSGDELRRIVETHNVHSLWLTAGLFHEFVESTPDLFAGLRQVYAGGDVLAVEAVRKLQLSYPELRIVNGYGPTETTTFALTSAVPPLSADASTVPIGRPLDNMQAYVLDETLQPVPVGVAGELYIAGAGLARGYLGRPGLTAERFVANPFEPGVRMYRSGDLVRWRHNGEIDYLG</sequence>
<feature type="non-terminal residue" evidence="5">
    <location>
        <position position="1901"/>
    </location>
</feature>
<protein>
    <submittedName>
        <fullName evidence="5">Amino acid adenylation domain-containing protein</fullName>
    </submittedName>
</protein>
<dbReference type="PANTHER" id="PTHR45527:SF1">
    <property type="entry name" value="FATTY ACID SYNTHASE"/>
    <property type="match status" value="1"/>
</dbReference>
<dbReference type="InterPro" id="IPR009081">
    <property type="entry name" value="PP-bd_ACP"/>
</dbReference>
<dbReference type="PROSITE" id="PS00455">
    <property type="entry name" value="AMP_BINDING"/>
    <property type="match status" value="2"/>
</dbReference>
<dbReference type="Gene3D" id="1.10.1200.10">
    <property type="entry name" value="ACP-like"/>
    <property type="match status" value="1"/>
</dbReference>
<reference evidence="5 6" key="1">
    <citation type="submission" date="2024-08" db="EMBL/GenBank/DDBJ databases">
        <authorList>
            <person name="Ishaq N."/>
        </authorList>
    </citation>
    <scope>NUCLEOTIDE SEQUENCE [LARGE SCALE GENOMIC DNA]</scope>
    <source>
        <strain evidence="5 6">DSM 18651</strain>
    </source>
</reference>
<dbReference type="SUPFAM" id="SSF47336">
    <property type="entry name" value="ACP-like"/>
    <property type="match status" value="1"/>
</dbReference>
<evidence type="ECO:0000256" key="1">
    <source>
        <dbReference type="ARBA" id="ARBA00001957"/>
    </source>
</evidence>
<comment type="caution">
    <text evidence="5">The sequence shown here is derived from an EMBL/GenBank/DDBJ whole genome shotgun (WGS) entry which is preliminary data.</text>
</comment>
<dbReference type="InterPro" id="IPR010071">
    <property type="entry name" value="AA_adenyl_dom"/>
</dbReference>
<dbReference type="InterPro" id="IPR020806">
    <property type="entry name" value="PKS_PP-bd"/>
</dbReference>
<gene>
    <name evidence="5" type="ORF">ACCI49_16785</name>
</gene>
<dbReference type="InterPro" id="IPR020845">
    <property type="entry name" value="AMP-binding_CS"/>
</dbReference>
<dbReference type="CDD" id="cd19543">
    <property type="entry name" value="DCL_NRPS"/>
    <property type="match status" value="1"/>
</dbReference>
<dbReference type="Gene3D" id="3.30.559.10">
    <property type="entry name" value="Chloramphenicol acetyltransferase-like domain"/>
    <property type="match status" value="2"/>
</dbReference>
<comment type="cofactor">
    <cofactor evidence="1">
        <name>pantetheine 4'-phosphate</name>
        <dbReference type="ChEBI" id="CHEBI:47942"/>
    </cofactor>
</comment>
<accession>A0ABV4P368</accession>
<dbReference type="Gene3D" id="3.30.559.30">
    <property type="entry name" value="Nonribosomal peptide synthetase, condensation domain"/>
    <property type="match status" value="2"/>
</dbReference>
<dbReference type="Pfam" id="PF13193">
    <property type="entry name" value="AMP-binding_C"/>
    <property type="match status" value="1"/>
</dbReference>
<dbReference type="Pfam" id="PF00668">
    <property type="entry name" value="Condensation"/>
    <property type="match status" value="2"/>
</dbReference>
<dbReference type="InterPro" id="IPR023213">
    <property type="entry name" value="CAT-like_dom_sf"/>
</dbReference>
<evidence type="ECO:0000256" key="2">
    <source>
        <dbReference type="ARBA" id="ARBA00022450"/>
    </source>
</evidence>
<keyword evidence="3" id="KW-0597">Phosphoprotein</keyword>
<organism evidence="5 6">
    <name type="scientific">Microbulbifer epialgicus</name>
    <dbReference type="NCBI Taxonomy" id="393907"/>
    <lineage>
        <taxon>Bacteria</taxon>
        <taxon>Pseudomonadati</taxon>
        <taxon>Pseudomonadota</taxon>
        <taxon>Gammaproteobacteria</taxon>
        <taxon>Cellvibrionales</taxon>
        <taxon>Microbulbiferaceae</taxon>
        <taxon>Microbulbifer</taxon>
    </lineage>
</organism>
<dbReference type="SUPFAM" id="SSF52777">
    <property type="entry name" value="CoA-dependent acyltransferases"/>
    <property type="match status" value="4"/>
</dbReference>
<evidence type="ECO:0000256" key="3">
    <source>
        <dbReference type="ARBA" id="ARBA00022553"/>
    </source>
</evidence>
<dbReference type="CDD" id="cd17646">
    <property type="entry name" value="A_NRPS_AB3403-like"/>
    <property type="match status" value="1"/>
</dbReference>
<dbReference type="Gene3D" id="2.30.38.10">
    <property type="entry name" value="Luciferase, Domain 3"/>
    <property type="match status" value="2"/>
</dbReference>
<feature type="domain" description="Carrier" evidence="4">
    <location>
        <begin position="961"/>
        <end position="1036"/>
    </location>
</feature>
<dbReference type="CDD" id="cd19540">
    <property type="entry name" value="LCL_NRPS-like"/>
    <property type="match status" value="1"/>
</dbReference>
<dbReference type="EMBL" id="JBGMEK010000046">
    <property type="protein sequence ID" value="MFA0812571.1"/>
    <property type="molecule type" value="Genomic_DNA"/>
</dbReference>
<evidence type="ECO:0000313" key="6">
    <source>
        <dbReference type="Proteomes" id="UP001569428"/>
    </source>
</evidence>
<dbReference type="SMART" id="SM00823">
    <property type="entry name" value="PKS_PP"/>
    <property type="match status" value="1"/>
</dbReference>
<keyword evidence="2" id="KW-0596">Phosphopantetheine</keyword>
<dbReference type="Proteomes" id="UP001569428">
    <property type="component" value="Unassembled WGS sequence"/>
</dbReference>